<evidence type="ECO:0000256" key="3">
    <source>
        <dbReference type="ARBA" id="ARBA00022989"/>
    </source>
</evidence>
<evidence type="ECO:0000256" key="5">
    <source>
        <dbReference type="PROSITE-ProRule" id="PRU00205"/>
    </source>
</evidence>
<feature type="domain" description="TLC" evidence="7">
    <location>
        <begin position="57"/>
        <end position="275"/>
    </location>
</feature>
<evidence type="ECO:0000313" key="8">
    <source>
        <dbReference type="EMBL" id="KAL3759803.1"/>
    </source>
</evidence>
<dbReference type="Proteomes" id="UP001530293">
    <property type="component" value="Unassembled WGS sequence"/>
</dbReference>
<dbReference type="PANTHER" id="PTHR13439:SF0">
    <property type="entry name" value="TOPOISOMERASE I DAMAGE AFFECTED PROTEIN 4"/>
    <property type="match status" value="1"/>
</dbReference>
<dbReference type="GO" id="GO:0016020">
    <property type="term" value="C:membrane"/>
    <property type="evidence" value="ECO:0007669"/>
    <property type="project" value="UniProtKB-SubCell"/>
</dbReference>
<evidence type="ECO:0000256" key="1">
    <source>
        <dbReference type="ARBA" id="ARBA00004141"/>
    </source>
</evidence>
<sequence length="284" mass="30895">MFSASSLLPVPIPPSSFLYGFIGGAISYLSSRALSPLLTSTLGSSSFQRNVNSLDKAKRYHYHSLLPSTIHALIQIIGTYSFVFYGSGEESSSLSSSSSSVLSFDERTIVPYGTTHLGPSIYMGIFVGYLVTDVICAPSLSSMGYPFVLHHVAATICWTYCACYRVMQPVAMLLQFNELSTPLMNLRQMLLTAGYDSSGLSVTVSSVAFFVAFGMVRVAPLPSLVYNWIFRDYEAIRSAIGLGGAICLSLFFAVNALLQCGWFCIMCQKLMGMVAKEKPKAKKS</sequence>
<protein>
    <recommendedName>
        <fullName evidence="7">TLC domain-containing protein</fullName>
    </recommendedName>
</protein>
<feature type="transmembrane region" description="Helical" evidence="6">
    <location>
        <begin position="17"/>
        <end position="39"/>
    </location>
</feature>
<dbReference type="Pfam" id="PF03798">
    <property type="entry name" value="TRAM_LAG1_CLN8"/>
    <property type="match status" value="1"/>
</dbReference>
<dbReference type="SMART" id="SM00724">
    <property type="entry name" value="TLC"/>
    <property type="match status" value="1"/>
</dbReference>
<evidence type="ECO:0000256" key="6">
    <source>
        <dbReference type="SAM" id="Phobius"/>
    </source>
</evidence>
<keyword evidence="3 6" id="KW-1133">Transmembrane helix</keyword>
<organism evidence="8 9">
    <name type="scientific">Discostella pseudostelligera</name>
    <dbReference type="NCBI Taxonomy" id="259834"/>
    <lineage>
        <taxon>Eukaryota</taxon>
        <taxon>Sar</taxon>
        <taxon>Stramenopiles</taxon>
        <taxon>Ochrophyta</taxon>
        <taxon>Bacillariophyta</taxon>
        <taxon>Coscinodiscophyceae</taxon>
        <taxon>Thalassiosirophycidae</taxon>
        <taxon>Stephanodiscales</taxon>
        <taxon>Stephanodiscaceae</taxon>
        <taxon>Discostella</taxon>
    </lineage>
</organism>
<dbReference type="InterPro" id="IPR050846">
    <property type="entry name" value="TLCD"/>
</dbReference>
<evidence type="ECO:0000256" key="4">
    <source>
        <dbReference type="ARBA" id="ARBA00023136"/>
    </source>
</evidence>
<comment type="caution">
    <text evidence="8">The sequence shown here is derived from an EMBL/GenBank/DDBJ whole genome shotgun (WGS) entry which is preliminary data.</text>
</comment>
<evidence type="ECO:0000313" key="9">
    <source>
        <dbReference type="Proteomes" id="UP001530293"/>
    </source>
</evidence>
<comment type="subcellular location">
    <subcellularLocation>
        <location evidence="1">Membrane</location>
        <topology evidence="1">Multi-pass membrane protein</topology>
    </subcellularLocation>
</comment>
<dbReference type="EMBL" id="JALLBG020000196">
    <property type="protein sequence ID" value="KAL3759803.1"/>
    <property type="molecule type" value="Genomic_DNA"/>
</dbReference>
<name>A0ABD3MA74_9STRA</name>
<feature type="transmembrane region" description="Helical" evidence="6">
    <location>
        <begin position="60"/>
        <end position="85"/>
    </location>
</feature>
<feature type="transmembrane region" description="Helical" evidence="6">
    <location>
        <begin position="199"/>
        <end position="219"/>
    </location>
</feature>
<dbReference type="PANTHER" id="PTHR13439">
    <property type="entry name" value="CT120 PROTEIN"/>
    <property type="match status" value="1"/>
</dbReference>
<gene>
    <name evidence="8" type="ORF">ACHAWU_007547</name>
</gene>
<keyword evidence="4 5" id="KW-0472">Membrane</keyword>
<evidence type="ECO:0000259" key="7">
    <source>
        <dbReference type="PROSITE" id="PS50922"/>
    </source>
</evidence>
<dbReference type="PROSITE" id="PS50922">
    <property type="entry name" value="TLC"/>
    <property type="match status" value="1"/>
</dbReference>
<accession>A0ABD3MA74</accession>
<reference evidence="8 9" key="1">
    <citation type="submission" date="2024-10" db="EMBL/GenBank/DDBJ databases">
        <title>Updated reference genomes for cyclostephanoid diatoms.</title>
        <authorList>
            <person name="Roberts W.R."/>
            <person name="Alverson A.J."/>
        </authorList>
    </citation>
    <scope>NUCLEOTIDE SEQUENCE [LARGE SCALE GENOMIC DNA]</scope>
    <source>
        <strain evidence="8 9">AJA232-27</strain>
    </source>
</reference>
<keyword evidence="9" id="KW-1185">Reference proteome</keyword>
<feature type="transmembrane region" description="Helical" evidence="6">
    <location>
        <begin position="239"/>
        <end position="258"/>
    </location>
</feature>
<feature type="transmembrane region" description="Helical" evidence="6">
    <location>
        <begin position="147"/>
        <end position="167"/>
    </location>
</feature>
<keyword evidence="2 5" id="KW-0812">Transmembrane</keyword>
<proteinExistence type="predicted"/>
<evidence type="ECO:0000256" key="2">
    <source>
        <dbReference type="ARBA" id="ARBA00022692"/>
    </source>
</evidence>
<dbReference type="AlphaFoldDB" id="A0ABD3MA74"/>
<dbReference type="InterPro" id="IPR006634">
    <property type="entry name" value="TLC-dom"/>
</dbReference>